<reference evidence="2" key="1">
    <citation type="submission" date="2021-02" db="EMBL/GenBank/DDBJ databases">
        <title>Genome-Resolved Metagenomics of a Microbial Community Performing Photosynthetic Biological Nutrient Removal.</title>
        <authorList>
            <person name="Mcdaniel E.A."/>
        </authorList>
    </citation>
    <scope>NUCLEOTIDE SEQUENCE</scope>
    <source>
        <strain evidence="2">UWPOB_OBS1</strain>
    </source>
</reference>
<protein>
    <submittedName>
        <fullName evidence="2">ATP-dependent endonuclease</fullName>
    </submittedName>
</protein>
<keyword evidence="2" id="KW-0378">Hydrolase</keyword>
<sequence length="405" mass="45128">MENLISLSTAERISACLKSLTIEEPLSRLAQVRKQVLRKMPQTKEKASAFSPLHFARLYGAMHCRKFDMTVVLANLVLSLLDFRIYKDSAFNLLAIEPLSPKNYDDADSELAALLPLTERLVELLKPQASPALRQKMLAWLQFRLLACPNWREFSLGHSEPTQEGLIAGLIEGLNEPISDLLAACETELSGQSLTVSAKVASVSLAQGLIKLADTLSPRLAPRLILLVEGNSEFIFLPGAAEKLGFRLDDLGVSLISSGGAKQVVKRFLLLRELVSLPVVALLDEDAVDEIAIIEESLRDIDHLKVVEGGELEDCFSYEFLLYALNEQLQLHGQVLSQMPFSMPREGPRKVYLARLFRERGLGDFDKLEFAQVARHSLRSSNDVPLFVQEFLIFLKGLSERKSTN</sequence>
<dbReference type="GO" id="GO:0004519">
    <property type="term" value="F:endonuclease activity"/>
    <property type="evidence" value="ECO:0007669"/>
    <property type="project" value="UniProtKB-KW"/>
</dbReference>
<dbReference type="CDD" id="cd01026">
    <property type="entry name" value="TOPRIM_OLD"/>
    <property type="match status" value="1"/>
</dbReference>
<gene>
    <name evidence="2" type="ORF">J0M35_03230</name>
</gene>
<keyword evidence="2" id="KW-0540">Nuclease</keyword>
<feature type="domain" description="OLD protein-like TOPRIM" evidence="1">
    <location>
        <begin position="225"/>
        <end position="286"/>
    </location>
</feature>
<dbReference type="InterPro" id="IPR034139">
    <property type="entry name" value="TOPRIM_OLD"/>
</dbReference>
<dbReference type="AlphaFoldDB" id="A0A8J7TK17"/>
<dbReference type="Proteomes" id="UP000664277">
    <property type="component" value="Unassembled WGS sequence"/>
</dbReference>
<evidence type="ECO:0000259" key="1">
    <source>
        <dbReference type="Pfam" id="PF20469"/>
    </source>
</evidence>
<organism evidence="2 3">
    <name type="scientific">Candidatus Obscuribacter phosphatis</name>
    <dbReference type="NCBI Taxonomy" id="1906157"/>
    <lineage>
        <taxon>Bacteria</taxon>
        <taxon>Bacillati</taxon>
        <taxon>Candidatus Melainabacteria</taxon>
        <taxon>Candidatus Obscuribacterales</taxon>
        <taxon>Candidatus Obscuribacteraceae</taxon>
        <taxon>Candidatus Obscuribacter</taxon>
    </lineage>
</organism>
<evidence type="ECO:0000313" key="3">
    <source>
        <dbReference type="Proteomes" id="UP000664277"/>
    </source>
</evidence>
<accession>A0A8J7TK17</accession>
<proteinExistence type="predicted"/>
<name>A0A8J7TK17_9BACT</name>
<comment type="caution">
    <text evidence="2">The sequence shown here is derived from an EMBL/GenBank/DDBJ whole genome shotgun (WGS) entry which is preliminary data.</text>
</comment>
<dbReference type="EMBL" id="JAFLCK010000003">
    <property type="protein sequence ID" value="MBN8659350.1"/>
    <property type="molecule type" value="Genomic_DNA"/>
</dbReference>
<evidence type="ECO:0000313" key="2">
    <source>
        <dbReference type="EMBL" id="MBN8659350.1"/>
    </source>
</evidence>
<dbReference type="Pfam" id="PF20469">
    <property type="entry name" value="OLD-like_TOPRIM"/>
    <property type="match status" value="1"/>
</dbReference>
<keyword evidence="2" id="KW-0255">Endonuclease</keyword>